<keyword evidence="1" id="KW-0833">Ubl conjugation pathway</keyword>
<dbReference type="GO" id="GO:0005634">
    <property type="term" value="C:nucleus"/>
    <property type="evidence" value="ECO:0007669"/>
    <property type="project" value="UniProtKB-SubCell"/>
</dbReference>
<evidence type="ECO:0000256" key="2">
    <source>
        <dbReference type="SAM" id="MobiDB-lite"/>
    </source>
</evidence>
<comment type="subunit">
    <text evidence="1">Component of the SCF-type E3 ligase complex.</text>
</comment>
<name>U5D8U8_AMBTC</name>
<comment type="subcellular location">
    <subcellularLocation>
        <location evidence="1">Nucleus</location>
    </subcellularLocation>
</comment>
<evidence type="ECO:0000259" key="3">
    <source>
        <dbReference type="PROSITE" id="PS50181"/>
    </source>
</evidence>
<dbReference type="STRING" id="13333.U5D8U8"/>
<accession>U5D8U8</accession>
<dbReference type="Gramene" id="ERN18630">
    <property type="protein sequence ID" value="ERN18630"/>
    <property type="gene ID" value="AMTR_s00065p00168440"/>
</dbReference>
<evidence type="ECO:0000313" key="4">
    <source>
        <dbReference type="EMBL" id="ERN18630.1"/>
    </source>
</evidence>
<dbReference type="InterPro" id="IPR001810">
    <property type="entry name" value="F-box_dom"/>
</dbReference>
<dbReference type="AlphaFoldDB" id="U5D8U8"/>
<dbReference type="PANTHER" id="PTHR12874:SF28">
    <property type="entry name" value="F-BOX PROTEIN"/>
    <property type="match status" value="1"/>
</dbReference>
<dbReference type="GO" id="GO:0019005">
    <property type="term" value="C:SCF ubiquitin ligase complex"/>
    <property type="evidence" value="ECO:0007669"/>
    <property type="project" value="UniProtKB-UniRule"/>
</dbReference>
<dbReference type="Pfam" id="PF12937">
    <property type="entry name" value="F-box-like"/>
    <property type="match status" value="1"/>
</dbReference>
<dbReference type="GO" id="GO:0031146">
    <property type="term" value="P:SCF-dependent proteasomal ubiquitin-dependent protein catabolic process"/>
    <property type="evidence" value="ECO:0007669"/>
    <property type="project" value="UniProtKB-UniRule"/>
</dbReference>
<dbReference type="SMART" id="SM00256">
    <property type="entry name" value="FBOX"/>
    <property type="match status" value="1"/>
</dbReference>
<dbReference type="Gene3D" id="1.20.1280.50">
    <property type="match status" value="1"/>
</dbReference>
<gene>
    <name evidence="4" type="ORF">AMTR_s00065p00168440</name>
</gene>
<reference evidence="5" key="1">
    <citation type="journal article" date="2013" name="Science">
        <title>The Amborella genome and the evolution of flowering plants.</title>
        <authorList>
            <consortium name="Amborella Genome Project"/>
        </authorList>
    </citation>
    <scope>NUCLEOTIDE SEQUENCE [LARGE SCALE GENOMIC DNA]</scope>
</reference>
<feature type="compositionally biased region" description="Basic and acidic residues" evidence="2">
    <location>
        <begin position="309"/>
        <end position="321"/>
    </location>
</feature>
<organism evidence="4 5">
    <name type="scientific">Amborella trichopoda</name>
    <dbReference type="NCBI Taxonomy" id="13333"/>
    <lineage>
        <taxon>Eukaryota</taxon>
        <taxon>Viridiplantae</taxon>
        <taxon>Streptophyta</taxon>
        <taxon>Embryophyta</taxon>
        <taxon>Tracheophyta</taxon>
        <taxon>Spermatophyta</taxon>
        <taxon>Magnoliopsida</taxon>
        <taxon>Amborellales</taxon>
        <taxon>Amborellaceae</taxon>
        <taxon>Amborella</taxon>
    </lineage>
</organism>
<feature type="domain" description="F-box" evidence="3">
    <location>
        <begin position="20"/>
        <end position="67"/>
    </location>
</feature>
<keyword evidence="5" id="KW-1185">Reference proteome</keyword>
<dbReference type="InterPro" id="IPR036047">
    <property type="entry name" value="F-box-like_dom_sf"/>
</dbReference>
<dbReference type="eggNOG" id="ENOG502QTTY">
    <property type="taxonomic scope" value="Eukaryota"/>
</dbReference>
<dbReference type="OMA" id="KLWFSLC"/>
<feature type="region of interest" description="Disordered" evidence="2">
    <location>
        <begin position="296"/>
        <end position="321"/>
    </location>
</feature>
<dbReference type="Proteomes" id="UP000017836">
    <property type="component" value="Unassembled WGS sequence"/>
</dbReference>
<dbReference type="OrthoDB" id="1924875at2759"/>
<dbReference type="GO" id="GO:0016567">
    <property type="term" value="P:protein ubiquitination"/>
    <property type="evidence" value="ECO:0007669"/>
    <property type="project" value="UniProtKB-UniRule"/>
</dbReference>
<keyword evidence="1" id="KW-0539">Nucleus</keyword>
<evidence type="ECO:0000256" key="1">
    <source>
        <dbReference type="RuleBase" id="RU369085"/>
    </source>
</evidence>
<dbReference type="SUPFAM" id="SSF81383">
    <property type="entry name" value="F-box domain"/>
    <property type="match status" value="1"/>
</dbReference>
<dbReference type="PROSITE" id="PS50181">
    <property type="entry name" value="FBOX"/>
    <property type="match status" value="1"/>
</dbReference>
<protein>
    <recommendedName>
        <fullName evidence="1">F-box protein</fullName>
    </recommendedName>
</protein>
<dbReference type="EMBL" id="KI392088">
    <property type="protein sequence ID" value="ERN18630.1"/>
    <property type="molecule type" value="Genomic_DNA"/>
</dbReference>
<comment type="pathway">
    <text evidence="1">Protein modification; protein ubiquitination.</text>
</comment>
<evidence type="ECO:0000313" key="5">
    <source>
        <dbReference type="Proteomes" id="UP000017836"/>
    </source>
</evidence>
<dbReference type="HOGENOM" id="CLU_651088_0_0_1"/>
<comment type="function">
    <text evidence="1">Acts as a component of a SCF E3 ubiquitin ligase complexes.</text>
</comment>
<proteinExistence type="predicted"/>
<dbReference type="KEGG" id="atr:18446999"/>
<sequence length="499" mass="56707">MEETFRNASSSRQNDPKPSSLDFCAFPSDVQACILSILSPADIFSFSCACKRFSTLCSDEAITWRAICHRRWGSKTQIEKWGDGQISYKLLYKTLEKWENLIGFWRIIGQENGPLVMFDWGAFCLTGSRVSSLGCCSYEVRKVPFLWLGLSHDASPLNFFDPEYGHVQDACKPEQELGFSEDGSFKREKAQSFLNSNKNLDPEAIEEVLGLSMINVNFVGNNHIVIERRENYTPFSSAMSIRHSWSPSEEKRVCRSMSSYDISGNNLRDEDTADLSGSLPDNLQSEIYQYFANRTSPVGDRASRRQRRREKERSFGRGQRKSEAEHFVKIVDCYPTRDRPLQGLWKGTSDCAGLNFYLVTYDDIGGIACRRVGSTVQPYCSPVFWTSNSTFLESPLSQEEEGIYIERVHGQTCAHQSHGHSPSFAENEVVSRILYINSSYALVMPDLIDRVAHPRDFEGRVWLYANGTMGFGFLRDNYITQLKHLAFDGLLLDMVEEGS</sequence>
<dbReference type="PANTHER" id="PTHR12874">
    <property type="entry name" value="F-BOX ONLY PROTEIN 48-RELATED"/>
    <property type="match status" value="1"/>
</dbReference>